<name>A0ACC3A2N8_9EURO</name>
<evidence type="ECO:0000313" key="1">
    <source>
        <dbReference type="EMBL" id="KAJ9654432.1"/>
    </source>
</evidence>
<gene>
    <name evidence="1" type="ORF">H2198_006512</name>
</gene>
<comment type="caution">
    <text evidence="1">The sequence shown here is derived from an EMBL/GenBank/DDBJ whole genome shotgun (WGS) entry which is preliminary data.</text>
</comment>
<dbReference type="Proteomes" id="UP001172386">
    <property type="component" value="Unassembled WGS sequence"/>
</dbReference>
<evidence type="ECO:0000313" key="2">
    <source>
        <dbReference type="Proteomes" id="UP001172386"/>
    </source>
</evidence>
<accession>A0ACC3A2N8</accession>
<keyword evidence="2" id="KW-1185">Reference proteome</keyword>
<protein>
    <submittedName>
        <fullName evidence="1">Uncharacterized protein</fullName>
    </submittedName>
</protein>
<proteinExistence type="predicted"/>
<organism evidence="1 2">
    <name type="scientific">Neophaeococcomyces mojaviensis</name>
    <dbReference type="NCBI Taxonomy" id="3383035"/>
    <lineage>
        <taxon>Eukaryota</taxon>
        <taxon>Fungi</taxon>
        <taxon>Dikarya</taxon>
        <taxon>Ascomycota</taxon>
        <taxon>Pezizomycotina</taxon>
        <taxon>Eurotiomycetes</taxon>
        <taxon>Chaetothyriomycetidae</taxon>
        <taxon>Chaetothyriales</taxon>
        <taxon>Chaetothyriales incertae sedis</taxon>
        <taxon>Neophaeococcomyces</taxon>
    </lineage>
</organism>
<reference evidence="1" key="1">
    <citation type="submission" date="2022-10" db="EMBL/GenBank/DDBJ databases">
        <title>Culturing micro-colonial fungi from biological soil crusts in the Mojave desert and describing Neophaeococcomyces mojavensis, and introducing the new genera and species Taxawa tesnikishii.</title>
        <authorList>
            <person name="Kurbessoian T."/>
            <person name="Stajich J.E."/>
        </authorList>
    </citation>
    <scope>NUCLEOTIDE SEQUENCE</scope>
    <source>
        <strain evidence="1">JES_112</strain>
    </source>
</reference>
<sequence>MLDTPAPLLAAMAVTGACHSFDRKDREDARYWFEAVEQLVFHDLESNLDRKISYRKTQIIQAAFLACIYQTWEGEGTARARIRRSRFNAVVTAARDINMASVRHNISPDFENFDWIDFICMEETIRTLLWVFCLDTAYVIFNNIPPHFALRELRMGLASCEACFQASTSQECFAKLQDWSAHNKRPANFSLYGLIKMFFHDDLHETMLENLAHESFMNLWCVNAAFHVVLFNLDSAVSGDEQFDRIRAGIDNWEAVWHRRLRNNDEHFFDAVVATTMLSPQCDSHIDPWKRPGFWKNAAEYWLLAQLMLERMVSARQSAQAARELSGMHGLHWEVDSHINDLIEDDGMERLHFFLTSAMPASQ</sequence>
<dbReference type="EMBL" id="JAPDRQ010000121">
    <property type="protein sequence ID" value="KAJ9654432.1"/>
    <property type="molecule type" value="Genomic_DNA"/>
</dbReference>